<comment type="caution">
    <text evidence="1">The sequence shown here is derived from an EMBL/GenBank/DDBJ whole genome shotgun (WGS) entry which is preliminary data.</text>
</comment>
<evidence type="ECO:0000313" key="1">
    <source>
        <dbReference type="EMBL" id="HDD43698.1"/>
    </source>
</evidence>
<protein>
    <submittedName>
        <fullName evidence="1">Uncharacterized protein</fullName>
    </submittedName>
</protein>
<dbReference type="Proteomes" id="UP000886289">
    <property type="component" value="Unassembled WGS sequence"/>
</dbReference>
<dbReference type="EMBL" id="DRBS01000089">
    <property type="protein sequence ID" value="HDD43698.1"/>
    <property type="molecule type" value="Genomic_DNA"/>
</dbReference>
<name>A0A7C0Y3R7_DESA2</name>
<accession>A0A7C0Y3R7</accession>
<reference evidence="1" key="1">
    <citation type="journal article" date="2020" name="mSystems">
        <title>Genome- and Community-Level Interaction Insights into Carbon Utilization and Element Cycling Functions of Hydrothermarchaeota in Hydrothermal Sediment.</title>
        <authorList>
            <person name="Zhou Z."/>
            <person name="Liu Y."/>
            <person name="Xu W."/>
            <person name="Pan J."/>
            <person name="Luo Z.H."/>
            <person name="Li M."/>
        </authorList>
    </citation>
    <scope>NUCLEOTIDE SEQUENCE [LARGE SCALE GENOMIC DNA]</scope>
    <source>
        <strain evidence="1">HyVt-233</strain>
    </source>
</reference>
<dbReference type="AlphaFoldDB" id="A0A7C0Y3R7"/>
<proteinExistence type="predicted"/>
<gene>
    <name evidence="1" type="ORF">ENG63_02395</name>
</gene>
<sequence length="107" mass="12272">MGVTITGKSGNKYNFKGPYSNTDSLEDRSGIYAILCKKNDKLYLIDVGESSEVKTRVETHDRKDCWERNCNGIIKYAAYYIKHGKKPSRVEVEQDIRDNYNIPCGEK</sequence>
<organism evidence="1">
    <name type="scientific">Desulfofervidus auxilii</name>
    <dbReference type="NCBI Taxonomy" id="1621989"/>
    <lineage>
        <taxon>Bacteria</taxon>
        <taxon>Pseudomonadati</taxon>
        <taxon>Thermodesulfobacteriota</taxon>
        <taxon>Candidatus Desulfofervidia</taxon>
        <taxon>Candidatus Desulfofervidales</taxon>
        <taxon>Candidatus Desulfofervidaceae</taxon>
        <taxon>Candidatus Desulfofervidus</taxon>
    </lineage>
</organism>